<organism evidence="5 6">
    <name type="scientific">Microbacterium betulae</name>
    <dbReference type="NCBI Taxonomy" id="2981139"/>
    <lineage>
        <taxon>Bacteria</taxon>
        <taxon>Bacillati</taxon>
        <taxon>Actinomycetota</taxon>
        <taxon>Actinomycetes</taxon>
        <taxon>Micrococcales</taxon>
        <taxon>Microbacteriaceae</taxon>
        <taxon>Microbacterium</taxon>
    </lineage>
</organism>
<reference evidence="5 6" key="1">
    <citation type="submission" date="2023-02" db="EMBL/GenBank/DDBJ databases">
        <title>Microbacterium betulae sp. nov., isolated from birch wood.</title>
        <authorList>
            <person name="Pasciak M."/>
            <person name="Pawlik K.J."/>
            <person name="Martynowski D."/>
            <person name="Laczmanski L."/>
            <person name="Ciekot J."/>
            <person name="Szponar B."/>
            <person name="Wojcik-Fatla A."/>
            <person name="Mackiewicz B."/>
            <person name="Farian E."/>
            <person name="Cholewa G."/>
            <person name="Cholewa A."/>
            <person name="Dutkiewicz J."/>
        </authorList>
    </citation>
    <scope>NUCLEOTIDE SEQUENCE [LARGE SCALE GENOMIC DNA]</scope>
    <source>
        <strain evidence="5 6">AB</strain>
    </source>
</reference>
<dbReference type="Gene3D" id="1.10.10.10">
    <property type="entry name" value="Winged helix-like DNA-binding domain superfamily/Winged helix DNA-binding domain"/>
    <property type="match status" value="1"/>
</dbReference>
<dbReference type="PROSITE" id="PS50949">
    <property type="entry name" value="HTH_GNTR"/>
    <property type="match status" value="1"/>
</dbReference>
<dbReference type="InterPro" id="IPR036388">
    <property type="entry name" value="WH-like_DNA-bd_sf"/>
</dbReference>
<sequence length="231" mass="25109">MTTPFSRTGGSVADDVARHLERLILGGVYPPGARLPAERQLASEMAVSRTAVRDALARLEEARMIVRRQGSGTRVAEELSLTAALASALAVHDDEADHSAELRSVTEPGVARLAAERITAAQLARLDDIVRSSEEEPDADRSVQLDIAFHVGVAEATGNPLLLTLSELTVSWTVEERVHSHLEGEGRRLSREGHERILAALARGDAARAGEEMELHLREIGEVIRRVRDAR</sequence>
<dbReference type="Gene3D" id="1.20.120.530">
    <property type="entry name" value="GntR ligand-binding domain-like"/>
    <property type="match status" value="1"/>
</dbReference>
<dbReference type="SMART" id="SM00895">
    <property type="entry name" value="FCD"/>
    <property type="match status" value="1"/>
</dbReference>
<keyword evidence="6" id="KW-1185">Reference proteome</keyword>
<dbReference type="PANTHER" id="PTHR43537:SF5">
    <property type="entry name" value="UXU OPERON TRANSCRIPTIONAL REGULATOR"/>
    <property type="match status" value="1"/>
</dbReference>
<protein>
    <submittedName>
        <fullName evidence="5">FadR/GntR family transcriptional regulator</fullName>
    </submittedName>
</protein>
<dbReference type="InterPro" id="IPR000524">
    <property type="entry name" value="Tscrpt_reg_HTH_GntR"/>
</dbReference>
<dbReference type="KEGG" id="mbet:N8K70_03210"/>
<accession>A0AA97I5G4</accession>
<dbReference type="Pfam" id="PF00392">
    <property type="entry name" value="GntR"/>
    <property type="match status" value="1"/>
</dbReference>
<dbReference type="PRINTS" id="PR00035">
    <property type="entry name" value="HTHGNTR"/>
</dbReference>
<dbReference type="InterPro" id="IPR036390">
    <property type="entry name" value="WH_DNA-bd_sf"/>
</dbReference>
<keyword evidence="1" id="KW-0805">Transcription regulation</keyword>
<evidence type="ECO:0000256" key="3">
    <source>
        <dbReference type="ARBA" id="ARBA00023163"/>
    </source>
</evidence>
<keyword evidence="3" id="KW-0804">Transcription</keyword>
<dbReference type="Proteomes" id="UP001305498">
    <property type="component" value="Chromosome"/>
</dbReference>
<proteinExistence type="predicted"/>
<dbReference type="RefSeq" id="WP_317140173.1">
    <property type="nucleotide sequence ID" value="NZ_CP118157.1"/>
</dbReference>
<dbReference type="Pfam" id="PF07729">
    <property type="entry name" value="FCD"/>
    <property type="match status" value="1"/>
</dbReference>
<evidence type="ECO:0000256" key="1">
    <source>
        <dbReference type="ARBA" id="ARBA00023015"/>
    </source>
</evidence>
<evidence type="ECO:0000313" key="6">
    <source>
        <dbReference type="Proteomes" id="UP001305498"/>
    </source>
</evidence>
<dbReference type="SUPFAM" id="SSF48008">
    <property type="entry name" value="GntR ligand-binding domain-like"/>
    <property type="match status" value="1"/>
</dbReference>
<dbReference type="InterPro" id="IPR011711">
    <property type="entry name" value="GntR_C"/>
</dbReference>
<evidence type="ECO:0000256" key="2">
    <source>
        <dbReference type="ARBA" id="ARBA00023125"/>
    </source>
</evidence>
<dbReference type="SUPFAM" id="SSF46785">
    <property type="entry name" value="Winged helix' DNA-binding domain"/>
    <property type="match status" value="1"/>
</dbReference>
<name>A0AA97I5G4_9MICO</name>
<dbReference type="GO" id="GO:0003700">
    <property type="term" value="F:DNA-binding transcription factor activity"/>
    <property type="evidence" value="ECO:0007669"/>
    <property type="project" value="InterPro"/>
</dbReference>
<gene>
    <name evidence="5" type="ORF">N8K70_03210</name>
</gene>
<dbReference type="GO" id="GO:0003677">
    <property type="term" value="F:DNA binding"/>
    <property type="evidence" value="ECO:0007669"/>
    <property type="project" value="UniProtKB-KW"/>
</dbReference>
<feature type="domain" description="HTH gntR-type" evidence="4">
    <location>
        <begin position="10"/>
        <end position="78"/>
    </location>
</feature>
<keyword evidence="2" id="KW-0238">DNA-binding</keyword>
<dbReference type="PANTHER" id="PTHR43537">
    <property type="entry name" value="TRANSCRIPTIONAL REGULATOR, GNTR FAMILY"/>
    <property type="match status" value="1"/>
</dbReference>
<evidence type="ECO:0000313" key="5">
    <source>
        <dbReference type="EMBL" id="WOF23701.1"/>
    </source>
</evidence>
<dbReference type="AlphaFoldDB" id="A0AA97I5G4"/>
<dbReference type="SMART" id="SM00345">
    <property type="entry name" value="HTH_GNTR"/>
    <property type="match status" value="1"/>
</dbReference>
<dbReference type="CDD" id="cd07377">
    <property type="entry name" value="WHTH_GntR"/>
    <property type="match status" value="1"/>
</dbReference>
<dbReference type="InterPro" id="IPR008920">
    <property type="entry name" value="TF_FadR/GntR_C"/>
</dbReference>
<dbReference type="EMBL" id="CP118157">
    <property type="protein sequence ID" value="WOF23701.1"/>
    <property type="molecule type" value="Genomic_DNA"/>
</dbReference>
<evidence type="ECO:0000259" key="4">
    <source>
        <dbReference type="PROSITE" id="PS50949"/>
    </source>
</evidence>